<dbReference type="SUPFAM" id="SSF103481">
    <property type="entry name" value="Multidrug resistance efflux transporter EmrE"/>
    <property type="match status" value="2"/>
</dbReference>
<feature type="transmembrane region" description="Helical" evidence="6">
    <location>
        <begin position="204"/>
        <end position="224"/>
    </location>
</feature>
<evidence type="ECO:0000256" key="1">
    <source>
        <dbReference type="ARBA" id="ARBA00004141"/>
    </source>
</evidence>
<evidence type="ECO:0000259" key="7">
    <source>
        <dbReference type="Pfam" id="PF00892"/>
    </source>
</evidence>
<feature type="transmembrane region" description="Helical" evidence="6">
    <location>
        <begin position="244"/>
        <end position="266"/>
    </location>
</feature>
<feature type="transmembrane region" description="Helical" evidence="6">
    <location>
        <begin position="273"/>
        <end position="293"/>
    </location>
</feature>
<evidence type="ECO:0000313" key="8">
    <source>
        <dbReference type="EMBL" id="MBC2653211.1"/>
    </source>
</evidence>
<accession>A0A7X1KDD7</accession>
<dbReference type="PANTHER" id="PTHR22911">
    <property type="entry name" value="ACYL-MALONYL CONDENSING ENZYME-RELATED"/>
    <property type="match status" value="1"/>
</dbReference>
<feature type="transmembrane region" description="Helical" evidence="6">
    <location>
        <begin position="136"/>
        <end position="153"/>
    </location>
</feature>
<evidence type="ECO:0000256" key="6">
    <source>
        <dbReference type="SAM" id="Phobius"/>
    </source>
</evidence>
<gene>
    <name evidence="8" type="ORF">H7F49_16075</name>
</gene>
<dbReference type="EMBL" id="JACLAU010000038">
    <property type="protein sequence ID" value="MBC2653211.1"/>
    <property type="molecule type" value="Genomic_DNA"/>
</dbReference>
<evidence type="ECO:0000256" key="2">
    <source>
        <dbReference type="ARBA" id="ARBA00009853"/>
    </source>
</evidence>
<dbReference type="AlphaFoldDB" id="A0A7X1KDD7"/>
<dbReference type="InterPro" id="IPR037185">
    <property type="entry name" value="EmrE-like"/>
</dbReference>
<feature type="domain" description="EamA" evidence="7">
    <location>
        <begin position="21"/>
        <end position="152"/>
    </location>
</feature>
<name>A0A7X1KDD7_9SPHN</name>
<protein>
    <submittedName>
        <fullName evidence="8">DMT family transporter</fullName>
    </submittedName>
</protein>
<feature type="domain" description="EamA" evidence="7">
    <location>
        <begin position="167"/>
        <end position="314"/>
    </location>
</feature>
<dbReference type="PANTHER" id="PTHR22911:SF6">
    <property type="entry name" value="SOLUTE CARRIER FAMILY 35 MEMBER G1"/>
    <property type="match status" value="1"/>
</dbReference>
<organism evidence="8 9">
    <name type="scientific">Novosphingobium aerophilum</name>
    <dbReference type="NCBI Taxonomy" id="2839843"/>
    <lineage>
        <taxon>Bacteria</taxon>
        <taxon>Pseudomonadati</taxon>
        <taxon>Pseudomonadota</taxon>
        <taxon>Alphaproteobacteria</taxon>
        <taxon>Sphingomonadales</taxon>
        <taxon>Sphingomonadaceae</taxon>
        <taxon>Novosphingobium</taxon>
    </lineage>
</organism>
<comment type="similarity">
    <text evidence="2">Belongs to the drug/metabolite transporter (DMT) superfamily. 10 TMS drug/metabolite exporter (DME) (TC 2.A.7.3) family.</text>
</comment>
<comment type="caution">
    <text evidence="8">The sequence shown here is derived from an EMBL/GenBank/DDBJ whole genome shotgun (WGS) entry which is preliminary data.</text>
</comment>
<evidence type="ECO:0000256" key="4">
    <source>
        <dbReference type="ARBA" id="ARBA00022989"/>
    </source>
</evidence>
<feature type="transmembrane region" description="Helical" evidence="6">
    <location>
        <begin position="165"/>
        <end position="184"/>
    </location>
</feature>
<proteinExistence type="inferred from homology"/>
<keyword evidence="9" id="KW-1185">Reference proteome</keyword>
<keyword evidence="5 6" id="KW-0472">Membrane</keyword>
<dbReference type="Pfam" id="PF00892">
    <property type="entry name" value="EamA"/>
    <property type="match status" value="2"/>
</dbReference>
<reference evidence="8 9" key="1">
    <citation type="submission" date="2020-08" db="EMBL/GenBank/DDBJ databases">
        <title>The genome sequence of Novosphingobium flavum 4Y4.</title>
        <authorList>
            <person name="Liu Y."/>
        </authorList>
    </citation>
    <scope>NUCLEOTIDE SEQUENCE [LARGE SCALE GENOMIC DNA]</scope>
    <source>
        <strain evidence="8 9">4Y4</strain>
    </source>
</reference>
<evidence type="ECO:0000256" key="3">
    <source>
        <dbReference type="ARBA" id="ARBA00022692"/>
    </source>
</evidence>
<dbReference type="Gene3D" id="1.10.3730.20">
    <property type="match status" value="1"/>
</dbReference>
<keyword evidence="3 6" id="KW-0812">Transmembrane</keyword>
<dbReference type="InterPro" id="IPR000620">
    <property type="entry name" value="EamA_dom"/>
</dbReference>
<sequence>MNATAPDPVHAARPVRPALLWPVLAAVVGIALFSVMDALMKRASLIGGVWPALFARSVAGAVVLAPVWRLRGGTWPAPAVLRLHVLRGVLASGMASTFFYGVVIIPLAEGIAISFIAPLIALGLAAVILGEQVRRAAVVAALISLAGVGVIAWGQLGEAAPRPHAALGIASILLSAVLYAWNLIVQRQQAQVASPVEVALSQNVMIALVLGLGAPLAVAGQGLLGFGTALAPDALALLRPAPGAWPDILGAAVLSSTSLMLLSWAYARAEAQWLVPVEYTAFVWSALMGWLWFAEAVTGWTLAGLALILGGVWFGTRTPSPAVADPQAPPG</sequence>
<evidence type="ECO:0000256" key="5">
    <source>
        <dbReference type="ARBA" id="ARBA00023136"/>
    </source>
</evidence>
<comment type="subcellular location">
    <subcellularLocation>
        <location evidence="1">Membrane</location>
        <topology evidence="1">Multi-pass membrane protein</topology>
    </subcellularLocation>
</comment>
<dbReference type="Proteomes" id="UP000520156">
    <property type="component" value="Unassembled WGS sequence"/>
</dbReference>
<feature type="transmembrane region" description="Helical" evidence="6">
    <location>
        <begin position="111"/>
        <end position="129"/>
    </location>
</feature>
<evidence type="ECO:0000313" key="9">
    <source>
        <dbReference type="Proteomes" id="UP000520156"/>
    </source>
</evidence>
<dbReference type="GO" id="GO:0016020">
    <property type="term" value="C:membrane"/>
    <property type="evidence" value="ECO:0007669"/>
    <property type="project" value="UniProtKB-SubCell"/>
</dbReference>
<feature type="transmembrane region" description="Helical" evidence="6">
    <location>
        <begin position="299"/>
        <end position="316"/>
    </location>
</feature>
<keyword evidence="4 6" id="KW-1133">Transmembrane helix</keyword>
<feature type="transmembrane region" description="Helical" evidence="6">
    <location>
        <begin position="80"/>
        <end position="105"/>
    </location>
</feature>
<feature type="transmembrane region" description="Helical" evidence="6">
    <location>
        <begin position="48"/>
        <end position="68"/>
    </location>
</feature>
<feature type="transmembrane region" description="Helical" evidence="6">
    <location>
        <begin position="18"/>
        <end position="36"/>
    </location>
</feature>